<organism evidence="1">
    <name type="scientific">viral metagenome</name>
    <dbReference type="NCBI Taxonomy" id="1070528"/>
    <lineage>
        <taxon>unclassified sequences</taxon>
        <taxon>metagenomes</taxon>
        <taxon>organismal metagenomes</taxon>
    </lineage>
</organism>
<reference evidence="1" key="1">
    <citation type="journal article" date="2020" name="Nature">
        <title>Giant virus diversity and host interactions through global metagenomics.</title>
        <authorList>
            <person name="Schulz F."/>
            <person name="Roux S."/>
            <person name="Paez-Espino D."/>
            <person name="Jungbluth S."/>
            <person name="Walsh D.A."/>
            <person name="Denef V.J."/>
            <person name="McMahon K.D."/>
            <person name="Konstantinidis K.T."/>
            <person name="Eloe-Fadrosh E.A."/>
            <person name="Kyrpides N.C."/>
            <person name="Woyke T."/>
        </authorList>
    </citation>
    <scope>NUCLEOTIDE SEQUENCE</scope>
    <source>
        <strain evidence="1">GVMAG-M-3300009180-1</strain>
    </source>
</reference>
<dbReference type="AlphaFoldDB" id="A0A6C0F0Y1"/>
<protein>
    <submittedName>
        <fullName evidence="1">Uncharacterized protein</fullName>
    </submittedName>
</protein>
<dbReference type="EMBL" id="MN739013">
    <property type="protein sequence ID" value="QHT35136.1"/>
    <property type="molecule type" value="Genomic_DNA"/>
</dbReference>
<accession>A0A6C0F0Y1</accession>
<proteinExistence type="predicted"/>
<sequence>MQIGKRYIFVGVDGNTFTGIIVRVTDKTITYKHASNKNYQNSWGQYGEGTYHIPRELIVKSFLMEELIPGQRYIFKFTDKEFSSGFVSISGNYETVHCYETGQGRSAFPLYWIKDISSEQ</sequence>
<evidence type="ECO:0000313" key="1">
    <source>
        <dbReference type="EMBL" id="QHT35136.1"/>
    </source>
</evidence>
<name>A0A6C0F0Y1_9ZZZZ</name>